<evidence type="ECO:0000313" key="1">
    <source>
        <dbReference type="EMBL" id="KIO10449.1"/>
    </source>
</evidence>
<dbReference type="EMBL" id="KN831952">
    <property type="protein sequence ID" value="KIO10449.1"/>
    <property type="molecule type" value="Genomic_DNA"/>
</dbReference>
<reference evidence="1 2" key="1">
    <citation type="submission" date="2014-04" db="EMBL/GenBank/DDBJ databases">
        <authorList>
            <consortium name="DOE Joint Genome Institute"/>
            <person name="Kuo A."/>
            <person name="Kohler A."/>
            <person name="Costa M.D."/>
            <person name="Nagy L.G."/>
            <person name="Floudas D."/>
            <person name="Copeland A."/>
            <person name="Barry K.W."/>
            <person name="Cichocki N."/>
            <person name="Veneault-Fourrey C."/>
            <person name="LaButti K."/>
            <person name="Lindquist E.A."/>
            <person name="Lipzen A."/>
            <person name="Lundell T."/>
            <person name="Morin E."/>
            <person name="Murat C."/>
            <person name="Sun H."/>
            <person name="Tunlid A."/>
            <person name="Henrissat B."/>
            <person name="Grigoriev I.V."/>
            <person name="Hibbett D.S."/>
            <person name="Martin F."/>
            <person name="Nordberg H.P."/>
            <person name="Cantor M.N."/>
            <person name="Hua S.X."/>
        </authorList>
    </citation>
    <scope>NUCLEOTIDE SEQUENCE [LARGE SCALE GENOMIC DNA]</scope>
    <source>
        <strain evidence="1 2">Marx 270</strain>
    </source>
</reference>
<dbReference type="Proteomes" id="UP000054217">
    <property type="component" value="Unassembled WGS sequence"/>
</dbReference>
<keyword evidence="2" id="KW-1185">Reference proteome</keyword>
<organism evidence="1 2">
    <name type="scientific">Pisolithus tinctorius Marx 270</name>
    <dbReference type="NCBI Taxonomy" id="870435"/>
    <lineage>
        <taxon>Eukaryota</taxon>
        <taxon>Fungi</taxon>
        <taxon>Dikarya</taxon>
        <taxon>Basidiomycota</taxon>
        <taxon>Agaricomycotina</taxon>
        <taxon>Agaricomycetes</taxon>
        <taxon>Agaricomycetidae</taxon>
        <taxon>Boletales</taxon>
        <taxon>Sclerodermatineae</taxon>
        <taxon>Pisolithaceae</taxon>
        <taxon>Pisolithus</taxon>
    </lineage>
</organism>
<name>A0A0C3PPQ1_PISTI</name>
<accession>A0A0C3PPQ1</accession>
<evidence type="ECO:0000313" key="2">
    <source>
        <dbReference type="Proteomes" id="UP000054217"/>
    </source>
</evidence>
<dbReference type="HOGENOM" id="CLU_2074146_0_0_1"/>
<protein>
    <submittedName>
        <fullName evidence="1">Uncharacterized protein</fullName>
    </submittedName>
</protein>
<dbReference type="AlphaFoldDB" id="A0A0C3PPQ1"/>
<proteinExistence type="predicted"/>
<sequence>MPSERIVLMYLEDVLHLWPSYITVRQTLSEMTAFGSIEREAALGLSGQWWPLALFFCKDPRHAFRRANMLYLNQLLSHEAQRLASFPPAENPSLARSMRPASLYTHHFRFESICKIAN</sequence>
<reference evidence="2" key="2">
    <citation type="submission" date="2015-01" db="EMBL/GenBank/DDBJ databases">
        <title>Evolutionary Origins and Diversification of the Mycorrhizal Mutualists.</title>
        <authorList>
            <consortium name="DOE Joint Genome Institute"/>
            <consortium name="Mycorrhizal Genomics Consortium"/>
            <person name="Kohler A."/>
            <person name="Kuo A."/>
            <person name="Nagy L.G."/>
            <person name="Floudas D."/>
            <person name="Copeland A."/>
            <person name="Barry K.W."/>
            <person name="Cichocki N."/>
            <person name="Veneault-Fourrey C."/>
            <person name="LaButti K."/>
            <person name="Lindquist E.A."/>
            <person name="Lipzen A."/>
            <person name="Lundell T."/>
            <person name="Morin E."/>
            <person name="Murat C."/>
            <person name="Riley R."/>
            <person name="Ohm R."/>
            <person name="Sun H."/>
            <person name="Tunlid A."/>
            <person name="Henrissat B."/>
            <person name="Grigoriev I.V."/>
            <person name="Hibbett D.S."/>
            <person name="Martin F."/>
        </authorList>
    </citation>
    <scope>NUCLEOTIDE SEQUENCE [LARGE SCALE GENOMIC DNA]</scope>
    <source>
        <strain evidence="2">Marx 270</strain>
    </source>
</reference>
<dbReference type="InParanoid" id="A0A0C3PPQ1"/>
<gene>
    <name evidence="1" type="ORF">M404DRAFT_995641</name>
</gene>